<reference evidence="8" key="1">
    <citation type="submission" date="2021-08" db="EMBL/GenBank/DDBJ databases">
        <title>WGS assembly of Ceratopteris richardii.</title>
        <authorList>
            <person name="Marchant D.B."/>
            <person name="Chen G."/>
            <person name="Jenkins J."/>
            <person name="Shu S."/>
            <person name="Leebens-Mack J."/>
            <person name="Grimwood J."/>
            <person name="Schmutz J."/>
            <person name="Soltis P."/>
            <person name="Soltis D."/>
            <person name="Chen Z.-H."/>
        </authorList>
    </citation>
    <scope>NUCLEOTIDE SEQUENCE</scope>
    <source>
        <strain evidence="8">Whitten #5841</strain>
        <tissue evidence="8">Leaf</tissue>
    </source>
</reference>
<sequence length="200" mass="22531">MGDVMYRGSPTKEDTNLKWVKKVRVDLSVCVHPAWSNNVLRGVQESLNSLLFRYNEDIDGVVLAYLDLKIPSSKSKILAGLSPYFKVNLTANLLTFSPKMGMFLEGKVNKIEEDYIGVLVLGLFNAAIGVTDIRNGFHFFKKDLQGSWVNEMERHIIKLGSVIRFSVKSVEEKDEFLDLSGSLMPKETGSLEWLSQVKLV</sequence>
<dbReference type="SUPFAM" id="SSF50249">
    <property type="entry name" value="Nucleic acid-binding proteins"/>
    <property type="match status" value="1"/>
</dbReference>
<dbReference type="InterPro" id="IPR036898">
    <property type="entry name" value="RNA_pol_Rpb7-like_N_sf"/>
</dbReference>
<evidence type="ECO:0000256" key="3">
    <source>
        <dbReference type="ARBA" id="ARBA00022478"/>
    </source>
</evidence>
<dbReference type="Pfam" id="PF17875">
    <property type="entry name" value="RPA43_OB"/>
    <property type="match status" value="1"/>
</dbReference>
<comment type="similarity">
    <text evidence="2">Belongs to the eukaryotic RPA43 RNA polymerase subunit family.</text>
</comment>
<dbReference type="Pfam" id="PF03876">
    <property type="entry name" value="SHS2_Rpb7-N"/>
    <property type="match status" value="1"/>
</dbReference>
<evidence type="ECO:0000256" key="4">
    <source>
        <dbReference type="ARBA" id="ARBA00022553"/>
    </source>
</evidence>
<dbReference type="OrthoDB" id="10250504at2759"/>
<dbReference type="Gene3D" id="3.30.1490.120">
    <property type="entry name" value="RNA polymerase Rpb7-like, N-terminal domain"/>
    <property type="match status" value="1"/>
</dbReference>
<dbReference type="InterPro" id="IPR003029">
    <property type="entry name" value="S1_domain"/>
</dbReference>
<dbReference type="GO" id="GO:0006352">
    <property type="term" value="P:DNA-templated transcription initiation"/>
    <property type="evidence" value="ECO:0007669"/>
    <property type="project" value="InterPro"/>
</dbReference>
<dbReference type="InterPro" id="IPR041178">
    <property type="entry name" value="RPA43_OB"/>
</dbReference>
<comment type="subcellular location">
    <subcellularLocation>
        <location evidence="1">Nucleus</location>
        <location evidence="1">Nucleolus</location>
    </subcellularLocation>
</comment>
<name>A0A8T2UG13_CERRI</name>
<organism evidence="8 9">
    <name type="scientific">Ceratopteris richardii</name>
    <name type="common">Triangle waterfern</name>
    <dbReference type="NCBI Taxonomy" id="49495"/>
    <lineage>
        <taxon>Eukaryota</taxon>
        <taxon>Viridiplantae</taxon>
        <taxon>Streptophyta</taxon>
        <taxon>Embryophyta</taxon>
        <taxon>Tracheophyta</taxon>
        <taxon>Polypodiopsida</taxon>
        <taxon>Polypodiidae</taxon>
        <taxon>Polypodiales</taxon>
        <taxon>Pteridineae</taxon>
        <taxon>Pteridaceae</taxon>
        <taxon>Parkerioideae</taxon>
        <taxon>Ceratopteris</taxon>
    </lineage>
</organism>
<dbReference type="Proteomes" id="UP000825935">
    <property type="component" value="Chromosome 7"/>
</dbReference>
<keyword evidence="6" id="KW-0539">Nucleus</keyword>
<gene>
    <name evidence="8" type="ORF">KP509_07G022900</name>
</gene>
<dbReference type="OMA" id="LMVYIHP"/>
<dbReference type="EMBL" id="CM035412">
    <property type="protein sequence ID" value="KAH7432445.1"/>
    <property type="molecule type" value="Genomic_DNA"/>
</dbReference>
<evidence type="ECO:0000256" key="6">
    <source>
        <dbReference type="ARBA" id="ARBA00023242"/>
    </source>
</evidence>
<feature type="domain" description="S1 motif" evidence="7">
    <location>
        <begin position="101"/>
        <end position="182"/>
    </location>
</feature>
<accession>A0A8T2UG13</accession>
<dbReference type="AlphaFoldDB" id="A0A8T2UG13"/>
<dbReference type="InterPro" id="IPR045113">
    <property type="entry name" value="Rpb7-like"/>
</dbReference>
<dbReference type="InterPro" id="IPR005576">
    <property type="entry name" value="Rpb7-like_N"/>
</dbReference>
<dbReference type="Gene3D" id="2.40.50.1060">
    <property type="match status" value="1"/>
</dbReference>
<protein>
    <recommendedName>
        <fullName evidence="7">S1 motif domain-containing protein</fullName>
    </recommendedName>
</protein>
<dbReference type="PROSITE" id="PS50126">
    <property type="entry name" value="S1"/>
    <property type="match status" value="1"/>
</dbReference>
<comment type="caution">
    <text evidence="8">The sequence shown here is derived from an EMBL/GenBank/DDBJ whole genome shotgun (WGS) entry which is preliminary data.</text>
</comment>
<keyword evidence="4" id="KW-0597">Phosphoprotein</keyword>
<keyword evidence="9" id="KW-1185">Reference proteome</keyword>
<dbReference type="GO" id="GO:0003676">
    <property type="term" value="F:nucleic acid binding"/>
    <property type="evidence" value="ECO:0007669"/>
    <property type="project" value="InterPro"/>
</dbReference>
<evidence type="ECO:0000259" key="7">
    <source>
        <dbReference type="PROSITE" id="PS50126"/>
    </source>
</evidence>
<evidence type="ECO:0000256" key="2">
    <source>
        <dbReference type="ARBA" id="ARBA00005930"/>
    </source>
</evidence>
<dbReference type="InterPro" id="IPR012340">
    <property type="entry name" value="NA-bd_OB-fold"/>
</dbReference>
<dbReference type="GO" id="GO:0006362">
    <property type="term" value="P:transcription elongation by RNA polymerase I"/>
    <property type="evidence" value="ECO:0007669"/>
    <property type="project" value="TreeGrafter"/>
</dbReference>
<evidence type="ECO:0000313" key="8">
    <source>
        <dbReference type="EMBL" id="KAH7432445.1"/>
    </source>
</evidence>
<evidence type="ECO:0000313" key="9">
    <source>
        <dbReference type="Proteomes" id="UP000825935"/>
    </source>
</evidence>
<keyword evidence="3" id="KW-0240">DNA-directed RNA polymerase</keyword>
<proteinExistence type="inferred from homology"/>
<keyword evidence="5" id="KW-0804">Transcription</keyword>
<evidence type="ECO:0000256" key="1">
    <source>
        <dbReference type="ARBA" id="ARBA00004604"/>
    </source>
</evidence>
<dbReference type="PANTHER" id="PTHR12709:SF5">
    <property type="entry name" value="DNA-DIRECTED RNA POLYMERASE I SUBUNIT RPA43"/>
    <property type="match status" value="1"/>
</dbReference>
<evidence type="ECO:0000256" key="5">
    <source>
        <dbReference type="ARBA" id="ARBA00023163"/>
    </source>
</evidence>
<dbReference type="GO" id="GO:0005736">
    <property type="term" value="C:RNA polymerase I complex"/>
    <property type="evidence" value="ECO:0007669"/>
    <property type="project" value="TreeGrafter"/>
</dbReference>
<dbReference type="PANTHER" id="PTHR12709">
    <property type="entry name" value="DNA-DIRECTED RNA POLYMERASE II, III"/>
    <property type="match status" value="1"/>
</dbReference>